<sequence>MPSLDDLVAFARLIEVGSFTAAAEGLGCSKGQLSKRISSLEQQLGTRLLHRTTRRLHLTAAGQALLPEAQALARQGQLALQRIAEVQDQPSGTLRLSVPVSLGETFFDGLLLEFCRQYPGIRIELDLFNGYRDLLRDGFDLAIRSGRNLDERLVARPLFSMEEITCATPTYLAQHGEPADPQALAGHNCLLNSHYSGYEEWLYHRQHDVERIRVNGHLASNHYSLLKKATLNHAGIARLPSYMLHQELAAGELVWLLRDYRTQQTPVFLVHPWQGRLPRRAEALVDYLLNWFRHSQTLLNGLEQVKPR</sequence>
<dbReference type="EMBL" id="JACHLL010000001">
    <property type="protein sequence ID" value="MBB6340657.1"/>
    <property type="molecule type" value="Genomic_DNA"/>
</dbReference>
<dbReference type="GO" id="GO:0003700">
    <property type="term" value="F:DNA-binding transcription factor activity"/>
    <property type="evidence" value="ECO:0007669"/>
    <property type="project" value="InterPro"/>
</dbReference>
<dbReference type="SUPFAM" id="SSF53850">
    <property type="entry name" value="Periplasmic binding protein-like II"/>
    <property type="match status" value="1"/>
</dbReference>
<dbReference type="FunFam" id="1.10.10.10:FF:000001">
    <property type="entry name" value="LysR family transcriptional regulator"/>
    <property type="match status" value="1"/>
</dbReference>
<name>A0A7X0BQ85_9PSED</name>
<proteinExistence type="inferred from homology"/>
<dbReference type="Proteomes" id="UP000557193">
    <property type="component" value="Unassembled WGS sequence"/>
</dbReference>
<protein>
    <submittedName>
        <fullName evidence="6">DNA-binding transcriptional LysR family regulator</fullName>
    </submittedName>
</protein>
<dbReference type="RefSeq" id="WP_184680810.1">
    <property type="nucleotide sequence ID" value="NZ_JACHLL010000001.1"/>
</dbReference>
<dbReference type="PANTHER" id="PTHR30537:SF10">
    <property type="entry name" value="TRANSCRIPTIONAL REGULATOR-RELATED"/>
    <property type="match status" value="1"/>
</dbReference>
<dbReference type="GO" id="GO:0043565">
    <property type="term" value="F:sequence-specific DNA binding"/>
    <property type="evidence" value="ECO:0007669"/>
    <property type="project" value="TreeGrafter"/>
</dbReference>
<dbReference type="Gene3D" id="1.10.10.10">
    <property type="entry name" value="Winged helix-like DNA-binding domain superfamily/Winged helix DNA-binding domain"/>
    <property type="match status" value="1"/>
</dbReference>
<dbReference type="PROSITE" id="PS50931">
    <property type="entry name" value="HTH_LYSR"/>
    <property type="match status" value="1"/>
</dbReference>
<dbReference type="CDD" id="cd08422">
    <property type="entry name" value="PBP2_CrgA_like"/>
    <property type="match status" value="1"/>
</dbReference>
<evidence type="ECO:0000313" key="6">
    <source>
        <dbReference type="EMBL" id="MBB6340657.1"/>
    </source>
</evidence>
<dbReference type="InterPro" id="IPR036388">
    <property type="entry name" value="WH-like_DNA-bd_sf"/>
</dbReference>
<evidence type="ECO:0000256" key="3">
    <source>
        <dbReference type="ARBA" id="ARBA00023125"/>
    </source>
</evidence>
<organism evidence="6 7">
    <name type="scientific">Pseudomonas fluvialis</name>
    <dbReference type="NCBI Taxonomy" id="1793966"/>
    <lineage>
        <taxon>Bacteria</taxon>
        <taxon>Pseudomonadati</taxon>
        <taxon>Pseudomonadota</taxon>
        <taxon>Gammaproteobacteria</taxon>
        <taxon>Pseudomonadales</taxon>
        <taxon>Pseudomonadaceae</taxon>
        <taxon>Pseudomonas</taxon>
    </lineage>
</organism>
<dbReference type="InterPro" id="IPR058163">
    <property type="entry name" value="LysR-type_TF_proteobact-type"/>
</dbReference>
<keyword evidence="2" id="KW-0805">Transcription regulation</keyword>
<evidence type="ECO:0000256" key="4">
    <source>
        <dbReference type="ARBA" id="ARBA00023163"/>
    </source>
</evidence>
<dbReference type="Gene3D" id="3.40.190.290">
    <property type="match status" value="1"/>
</dbReference>
<keyword evidence="4" id="KW-0804">Transcription</keyword>
<comment type="caution">
    <text evidence="6">The sequence shown here is derived from an EMBL/GenBank/DDBJ whole genome shotgun (WGS) entry which is preliminary data.</text>
</comment>
<comment type="similarity">
    <text evidence="1">Belongs to the LysR transcriptional regulatory family.</text>
</comment>
<gene>
    <name evidence="6" type="ORF">HNP49_000807</name>
</gene>
<accession>A0A7X0BQ85</accession>
<keyword evidence="7" id="KW-1185">Reference proteome</keyword>
<dbReference type="GO" id="GO:0006351">
    <property type="term" value="P:DNA-templated transcription"/>
    <property type="evidence" value="ECO:0007669"/>
    <property type="project" value="TreeGrafter"/>
</dbReference>
<dbReference type="InterPro" id="IPR000847">
    <property type="entry name" value="LysR_HTH_N"/>
</dbReference>
<dbReference type="Pfam" id="PF00126">
    <property type="entry name" value="HTH_1"/>
    <property type="match status" value="1"/>
</dbReference>
<dbReference type="AlphaFoldDB" id="A0A7X0BQ85"/>
<dbReference type="PANTHER" id="PTHR30537">
    <property type="entry name" value="HTH-TYPE TRANSCRIPTIONAL REGULATOR"/>
    <property type="match status" value="1"/>
</dbReference>
<keyword evidence="3 6" id="KW-0238">DNA-binding</keyword>
<evidence type="ECO:0000256" key="2">
    <source>
        <dbReference type="ARBA" id="ARBA00023015"/>
    </source>
</evidence>
<dbReference type="SUPFAM" id="SSF46785">
    <property type="entry name" value="Winged helix' DNA-binding domain"/>
    <property type="match status" value="1"/>
</dbReference>
<evidence type="ECO:0000313" key="7">
    <source>
        <dbReference type="Proteomes" id="UP000557193"/>
    </source>
</evidence>
<dbReference type="InterPro" id="IPR036390">
    <property type="entry name" value="WH_DNA-bd_sf"/>
</dbReference>
<dbReference type="Pfam" id="PF03466">
    <property type="entry name" value="LysR_substrate"/>
    <property type="match status" value="1"/>
</dbReference>
<evidence type="ECO:0000256" key="1">
    <source>
        <dbReference type="ARBA" id="ARBA00009437"/>
    </source>
</evidence>
<reference evidence="6 7" key="1">
    <citation type="submission" date="2020-08" db="EMBL/GenBank/DDBJ databases">
        <title>Functional genomics of gut bacteria from endangered species of beetles.</title>
        <authorList>
            <person name="Carlos-Shanley C."/>
        </authorList>
    </citation>
    <scope>NUCLEOTIDE SEQUENCE [LARGE SCALE GENOMIC DNA]</scope>
    <source>
        <strain evidence="6 7">S00202</strain>
    </source>
</reference>
<feature type="domain" description="HTH lysR-type" evidence="5">
    <location>
        <begin position="2"/>
        <end position="59"/>
    </location>
</feature>
<evidence type="ECO:0000259" key="5">
    <source>
        <dbReference type="PROSITE" id="PS50931"/>
    </source>
</evidence>
<dbReference type="InterPro" id="IPR005119">
    <property type="entry name" value="LysR_subst-bd"/>
</dbReference>